<proteinExistence type="inferred from homology"/>
<feature type="transmembrane region" description="Helical" evidence="7">
    <location>
        <begin position="115"/>
        <end position="141"/>
    </location>
</feature>
<keyword evidence="3 7" id="KW-0812">Transmembrane</keyword>
<feature type="domain" description="ABC3 transporter permease C-terminal" evidence="8">
    <location>
        <begin position="66"/>
        <end position="185"/>
    </location>
</feature>
<dbReference type="InterPro" id="IPR003838">
    <property type="entry name" value="ABC3_permease_C"/>
</dbReference>
<dbReference type="GO" id="GO:0022857">
    <property type="term" value="F:transmembrane transporter activity"/>
    <property type="evidence" value="ECO:0007669"/>
    <property type="project" value="TreeGrafter"/>
</dbReference>
<keyword evidence="2" id="KW-1003">Cell membrane</keyword>
<gene>
    <name evidence="9" type="ORF">H8S23_12705</name>
</gene>
<evidence type="ECO:0000313" key="10">
    <source>
        <dbReference type="Proteomes" id="UP000659630"/>
    </source>
</evidence>
<dbReference type="Proteomes" id="UP000659630">
    <property type="component" value="Unassembled WGS sequence"/>
</dbReference>
<comment type="caution">
    <text evidence="9">The sequence shown here is derived from an EMBL/GenBank/DDBJ whole genome shotgun (WGS) entry which is preliminary data.</text>
</comment>
<keyword evidence="4 7" id="KW-1133">Transmembrane helix</keyword>
<reference evidence="9" key="1">
    <citation type="submission" date="2020-08" db="EMBL/GenBank/DDBJ databases">
        <title>Genome public.</title>
        <authorList>
            <person name="Liu C."/>
            <person name="Sun Q."/>
        </authorList>
    </citation>
    <scope>NUCLEOTIDE SEQUENCE</scope>
    <source>
        <strain evidence="9">BX8</strain>
    </source>
</reference>
<dbReference type="InterPro" id="IPR050250">
    <property type="entry name" value="Macrolide_Exporter_MacB"/>
</dbReference>
<dbReference type="PANTHER" id="PTHR30572">
    <property type="entry name" value="MEMBRANE COMPONENT OF TRANSPORTER-RELATED"/>
    <property type="match status" value="1"/>
</dbReference>
<accession>A0A923L210</accession>
<evidence type="ECO:0000256" key="7">
    <source>
        <dbReference type="SAM" id="Phobius"/>
    </source>
</evidence>
<sequence>MKAIWFLTARQLRRGGWRSGLALCAALLSVILLSGTLLGGQALSDLLVRGETLGALVPLIRAAAAVLIVFLLLATGVLIRSSFAASLAQRVRMLGQLASVGATRRQLRASVYLEALLLGAVAIPAGLLAALAGLGTAFALLNRSGAFAALFGRLRLPLSPPLLAGCALLSLLELLLAAHGPARRAFCIAPLDAVRRPAEAGAPRRARRWKKGAGAPAQLARRSLDRAGARFRPLAASIAACVAAVLVSAGFIEGVGRAYGGSVPTYHYRACVWGNAGSRPAAALAEIGGWDGVLVAEEFYYWQTPDCLTFTVILEDDDFARWYGAPMRPQAGEVPCVEASAGSSAPAAARAPLYEDFTSVLAGSCDDPLPYGCGPSPYSGDVSSVRVTSRSAMEAVTGGDGFTRQDRSFAVYADPKDAPALTQRLTSFFRRAQITQYAIQDYTPGSEWAVRRAAVPLLLRVFFGGFLALVLAFCAAGVLGTVGAGLQLRRRELALLRAAGASVGQLRRMLALEAVSYGAAGVLFGLPLGMAFLALIGRLLWMGLFDLFSPLPALAACLGAAGVSGLALAVSLRALERLPLAEALSSGE</sequence>
<feature type="domain" description="ABC3 transporter permease C-terminal" evidence="8">
    <location>
        <begin position="466"/>
        <end position="574"/>
    </location>
</feature>
<evidence type="ECO:0000256" key="1">
    <source>
        <dbReference type="ARBA" id="ARBA00004651"/>
    </source>
</evidence>
<evidence type="ECO:0000256" key="2">
    <source>
        <dbReference type="ARBA" id="ARBA00022475"/>
    </source>
</evidence>
<feature type="transmembrane region" description="Helical" evidence="7">
    <location>
        <begin position="461"/>
        <end position="486"/>
    </location>
</feature>
<dbReference type="AlphaFoldDB" id="A0A923L210"/>
<comment type="similarity">
    <text evidence="6">Belongs to the ABC-4 integral membrane protein family.</text>
</comment>
<evidence type="ECO:0000256" key="6">
    <source>
        <dbReference type="ARBA" id="ARBA00038076"/>
    </source>
</evidence>
<dbReference type="EMBL" id="JACONZ010000005">
    <property type="protein sequence ID" value="MBC5582366.1"/>
    <property type="molecule type" value="Genomic_DNA"/>
</dbReference>
<comment type="subcellular location">
    <subcellularLocation>
        <location evidence="1">Cell membrane</location>
        <topology evidence="1">Multi-pass membrane protein</topology>
    </subcellularLocation>
</comment>
<evidence type="ECO:0000256" key="5">
    <source>
        <dbReference type="ARBA" id="ARBA00023136"/>
    </source>
</evidence>
<feature type="transmembrane region" description="Helical" evidence="7">
    <location>
        <begin position="231"/>
        <end position="252"/>
    </location>
</feature>
<evidence type="ECO:0000256" key="3">
    <source>
        <dbReference type="ARBA" id="ARBA00022692"/>
    </source>
</evidence>
<evidence type="ECO:0000256" key="4">
    <source>
        <dbReference type="ARBA" id="ARBA00022989"/>
    </source>
</evidence>
<name>A0A923L210_9FIRM</name>
<dbReference type="PANTHER" id="PTHR30572:SF4">
    <property type="entry name" value="ABC TRANSPORTER PERMEASE YTRF"/>
    <property type="match status" value="1"/>
</dbReference>
<dbReference type="RefSeq" id="WP_186888729.1">
    <property type="nucleotide sequence ID" value="NZ_JACONZ010000005.1"/>
</dbReference>
<keyword evidence="5 7" id="KW-0472">Membrane</keyword>
<dbReference type="GO" id="GO:0005886">
    <property type="term" value="C:plasma membrane"/>
    <property type="evidence" value="ECO:0007669"/>
    <property type="project" value="UniProtKB-SubCell"/>
</dbReference>
<dbReference type="Pfam" id="PF02687">
    <property type="entry name" value="FtsX"/>
    <property type="match status" value="2"/>
</dbReference>
<feature type="transmembrane region" description="Helical" evidence="7">
    <location>
        <begin position="161"/>
        <end position="178"/>
    </location>
</feature>
<organism evidence="9 10">
    <name type="scientific">Anaerofilum hominis</name>
    <dbReference type="NCBI Taxonomy" id="2763016"/>
    <lineage>
        <taxon>Bacteria</taxon>
        <taxon>Bacillati</taxon>
        <taxon>Bacillota</taxon>
        <taxon>Clostridia</taxon>
        <taxon>Eubacteriales</taxon>
        <taxon>Oscillospiraceae</taxon>
        <taxon>Anaerofilum</taxon>
    </lineage>
</organism>
<keyword evidence="10" id="KW-1185">Reference proteome</keyword>
<feature type="transmembrane region" description="Helical" evidence="7">
    <location>
        <begin position="553"/>
        <end position="575"/>
    </location>
</feature>
<protein>
    <submittedName>
        <fullName evidence="9">FtsX-like permease family protein</fullName>
    </submittedName>
</protein>
<feature type="transmembrane region" description="Helical" evidence="7">
    <location>
        <begin position="514"/>
        <end position="541"/>
    </location>
</feature>
<evidence type="ECO:0000313" key="9">
    <source>
        <dbReference type="EMBL" id="MBC5582366.1"/>
    </source>
</evidence>
<evidence type="ECO:0000259" key="8">
    <source>
        <dbReference type="Pfam" id="PF02687"/>
    </source>
</evidence>
<feature type="transmembrane region" description="Helical" evidence="7">
    <location>
        <begin position="60"/>
        <end position="83"/>
    </location>
</feature>